<dbReference type="Pfam" id="PF00353">
    <property type="entry name" value="HemolysinCabind"/>
    <property type="match status" value="8"/>
</dbReference>
<dbReference type="InterPro" id="IPR018511">
    <property type="entry name" value="Hemolysin-typ_Ca-bd_CS"/>
</dbReference>
<gene>
    <name evidence="9" type="ORF">G0P99_04615</name>
</gene>
<evidence type="ECO:0000256" key="3">
    <source>
        <dbReference type="ARBA" id="ARBA00022525"/>
    </source>
</evidence>
<dbReference type="GO" id="GO:0005576">
    <property type="term" value="C:extracellular region"/>
    <property type="evidence" value="ECO:0007669"/>
    <property type="project" value="UniProtKB-SubCell"/>
</dbReference>
<proteinExistence type="predicted"/>
<dbReference type="InterPro" id="IPR011049">
    <property type="entry name" value="Serralysin-like_metalloprot_C"/>
</dbReference>
<keyword evidence="5" id="KW-0677">Repeat</keyword>
<sequence length="1203" mass="124801">MAQSIFLEERFAAKNLNLTPDDGSSSTWQLLSGGGVAVATLTENAGSRVLTYAVFGPDGEAVGTPQTLATVPRDNGVFDVRFAEAADGSVLLHFFLVDGTSYHEWGAYALGAGENVESTLRVVRLESDGSLDGTQDLATFETYIPRVELFETSDGGIGLLRSGPPKPWEPVSGGGYTVATIPDPDTLLQRFGADGTPIGDAMVWTNPGVGHLDRDIGYINSSIPEAIDHVQTFEGADGSLLAVYPRPWDAWGGFPEELSSLTVRIINPDGTHGTEQVVVASPHTEANTLGHARNGDLGGWSVVADPAGGFVVLYGEAVYDDPPGGPTVYDVSIRMQRLDATGALVGSDVEVARYTNSYVNWLGFHDAEMRADGTLLFQTSALGNVSLHSVAPGGTGSESITLRTREADDAEGAIISAEIREDGGVSILHQGVGPVVTEYGDREDILWLSTYDAQGQPESPTVRLADHRNIWAKFATGPDGLLTVAWQHAGEAGDTYVGQHLDGQGFRHLTPTALTDAADDETLSEPAFVDGKAGNDTLTGSAGDDRFLGGAGDDLLRGEAGDDMFRADAGNDTLIGGEGTDTAFWLGSPTDYTGELLEEADIPEHLRGMGPVYAVTGRNDRAGDGRNLLLGVERLVFADRVMTPDELVIQTGRETGAFDELIEGADDVNDTLSGGFGADTLRGLGGNDSLSGDEENDLLEGGAGNDTLIGGQGVDVLEGGEGNDIAVFSGEWWDYEFYLTDDARYTGSIPDLPEGTTLSGPAVVVRAREAAAGDDQWDFLVDIEQMQFSNRSDSVFSILLDAGAYNRTIRGTVADDTIAGGVGHDDINGQSGNDVVYGGPGNDSLDGDFGDDRLFGGLGNDDLTGDFGNDTLDGGPGNDTLSSGGSEGAGDLLHGGDGNDALMGWWGASTLEGGSGDDTIQGGPGDELGRGDDGNDVLWGGEGNDTLDGGDGADEIGGDDGNDRLDGQGGDDTLSGGRGDDTLFGGDGNDELAGHQGRDELHGGDGDDIIHGAAPGADTGDDLADTVYAGAGNDTIDGGHGNDLIYGMDGSDVIAGGFGADQLIGQGGNDTITGSAFSDLIFGNAGNDFLNGGFGHDRINGGTGADKFFHLGVAGHGSDWVQDYDAAEGDVLVFGNASAIRDDFQVNLAHTANAEGERAGEDAVQEAFVIYRPTGQIMWALVDGGGQSSINLQIGADVFDLLT</sequence>
<keyword evidence="6" id="KW-0843">Virulence</keyword>
<organism evidence="9">
    <name type="scientific">Ruegeria sp. PrR005</name>
    <dbReference type="NCBI Taxonomy" id="2706882"/>
    <lineage>
        <taxon>Bacteria</taxon>
        <taxon>Pseudomonadati</taxon>
        <taxon>Pseudomonadota</taxon>
        <taxon>Alphaproteobacteria</taxon>
        <taxon>Rhodobacterales</taxon>
        <taxon>Roseobacteraceae</taxon>
        <taxon>Ruegeria</taxon>
    </lineage>
</organism>
<dbReference type="PRINTS" id="PR00313">
    <property type="entry name" value="CABNDNGRPT"/>
</dbReference>
<name>A0A6B2NLY3_9RHOB</name>
<dbReference type="InterPro" id="IPR050557">
    <property type="entry name" value="RTX_toxin/Mannuronan_C5-epim"/>
</dbReference>
<protein>
    <recommendedName>
        <fullName evidence="10">Calcium-binding protein</fullName>
    </recommendedName>
</protein>
<evidence type="ECO:0000313" key="9">
    <source>
        <dbReference type="EMBL" id="NDW44230.1"/>
    </source>
</evidence>
<dbReference type="GO" id="GO:0005509">
    <property type="term" value="F:calcium ion binding"/>
    <property type="evidence" value="ECO:0007669"/>
    <property type="project" value="InterPro"/>
</dbReference>
<dbReference type="InterPro" id="IPR001343">
    <property type="entry name" value="Hemolysn_Ca-bd"/>
</dbReference>
<feature type="compositionally biased region" description="Gly residues" evidence="8">
    <location>
        <begin position="885"/>
        <end position="898"/>
    </location>
</feature>
<dbReference type="GO" id="GO:0016020">
    <property type="term" value="C:membrane"/>
    <property type="evidence" value="ECO:0007669"/>
    <property type="project" value="UniProtKB-SubCell"/>
</dbReference>
<dbReference type="PANTHER" id="PTHR38340:SF1">
    <property type="entry name" value="S-LAYER PROTEIN"/>
    <property type="match status" value="1"/>
</dbReference>
<evidence type="ECO:0000256" key="7">
    <source>
        <dbReference type="ARBA" id="ARBA00023136"/>
    </source>
</evidence>
<evidence type="ECO:0008006" key="10">
    <source>
        <dbReference type="Google" id="ProtNLM"/>
    </source>
</evidence>
<evidence type="ECO:0000256" key="4">
    <source>
        <dbReference type="ARBA" id="ARBA00022656"/>
    </source>
</evidence>
<evidence type="ECO:0000256" key="6">
    <source>
        <dbReference type="ARBA" id="ARBA00023026"/>
    </source>
</evidence>
<dbReference type="RefSeq" id="WP_164128171.1">
    <property type="nucleotide sequence ID" value="NZ_JAAGOX010000006.1"/>
</dbReference>
<feature type="compositionally biased region" description="Basic and acidic residues" evidence="8">
    <location>
        <begin position="992"/>
        <end position="1010"/>
    </location>
</feature>
<evidence type="ECO:0000256" key="8">
    <source>
        <dbReference type="SAM" id="MobiDB-lite"/>
    </source>
</evidence>
<dbReference type="SUPFAM" id="SSF51120">
    <property type="entry name" value="beta-Roll"/>
    <property type="match status" value="4"/>
</dbReference>
<feature type="region of interest" description="Disordered" evidence="8">
    <location>
        <begin position="866"/>
        <end position="1018"/>
    </location>
</feature>
<comment type="subcellular location">
    <subcellularLocation>
        <location evidence="1">Membrane</location>
    </subcellularLocation>
    <subcellularLocation>
        <location evidence="2">Secreted</location>
    </subcellularLocation>
</comment>
<dbReference type="PROSITE" id="PS00330">
    <property type="entry name" value="HEMOLYSIN_CALCIUM"/>
    <property type="match status" value="7"/>
</dbReference>
<feature type="compositionally biased region" description="Acidic residues" evidence="8">
    <location>
        <begin position="951"/>
        <end position="960"/>
    </location>
</feature>
<keyword evidence="7" id="KW-0472">Membrane</keyword>
<dbReference type="PANTHER" id="PTHR38340">
    <property type="entry name" value="S-LAYER PROTEIN"/>
    <property type="match status" value="1"/>
</dbReference>
<dbReference type="Gene3D" id="2.150.10.10">
    <property type="entry name" value="Serralysin-like metalloprotease, C-terminal"/>
    <property type="match status" value="6"/>
</dbReference>
<dbReference type="PRINTS" id="PR01488">
    <property type="entry name" value="RTXTOXINA"/>
</dbReference>
<keyword evidence="3" id="KW-0964">Secreted</keyword>
<dbReference type="GO" id="GO:0090729">
    <property type="term" value="F:toxin activity"/>
    <property type="evidence" value="ECO:0007669"/>
    <property type="project" value="UniProtKB-KW"/>
</dbReference>
<evidence type="ECO:0000256" key="5">
    <source>
        <dbReference type="ARBA" id="ARBA00022737"/>
    </source>
</evidence>
<reference evidence="9" key="1">
    <citation type="submission" date="2020-02" db="EMBL/GenBank/DDBJ databases">
        <title>Delineation of the pyrene-degrading pathway in Roseobacter clade bacteria by genomic analysis.</title>
        <authorList>
            <person name="Zhou H."/>
            <person name="Wang H."/>
        </authorList>
    </citation>
    <scope>NUCLEOTIDE SEQUENCE</scope>
    <source>
        <strain evidence="9">PrR005</strain>
    </source>
</reference>
<dbReference type="AlphaFoldDB" id="A0A6B2NLY3"/>
<evidence type="ECO:0000256" key="1">
    <source>
        <dbReference type="ARBA" id="ARBA00004370"/>
    </source>
</evidence>
<dbReference type="EMBL" id="JAAGOX010000006">
    <property type="protein sequence ID" value="NDW44230.1"/>
    <property type="molecule type" value="Genomic_DNA"/>
</dbReference>
<dbReference type="InterPro" id="IPR003995">
    <property type="entry name" value="RTX_toxin_determinant-A"/>
</dbReference>
<accession>A0A6B2NLY3</accession>
<keyword evidence="4" id="KW-0800">Toxin</keyword>
<evidence type="ECO:0000256" key="2">
    <source>
        <dbReference type="ARBA" id="ARBA00004613"/>
    </source>
</evidence>
<comment type="caution">
    <text evidence="9">The sequence shown here is derived from an EMBL/GenBank/DDBJ whole genome shotgun (WGS) entry which is preliminary data.</text>
</comment>